<dbReference type="InterPro" id="IPR002223">
    <property type="entry name" value="Kunitz_BPTI"/>
</dbReference>
<keyword evidence="1" id="KW-0732">Signal</keyword>
<dbReference type="InterPro" id="IPR036880">
    <property type="entry name" value="Kunitz_BPTI_sf"/>
</dbReference>
<feature type="signal peptide" evidence="1">
    <location>
        <begin position="1"/>
        <end position="18"/>
    </location>
</feature>
<dbReference type="SUPFAM" id="SSF57362">
    <property type="entry name" value="BPTI-like"/>
    <property type="match status" value="2"/>
</dbReference>
<accession>A0A023FTE6</accession>
<dbReference type="Gene3D" id="4.10.410.10">
    <property type="entry name" value="Pancreatic trypsin inhibitor Kunitz domain"/>
    <property type="match status" value="1"/>
</dbReference>
<feature type="chain" id="PRO_5001517504" evidence="1">
    <location>
        <begin position="19"/>
        <end position="164"/>
    </location>
</feature>
<reference evidence="3" key="1">
    <citation type="submission" date="2014-03" db="EMBL/GenBank/DDBJ databases">
        <title>The sialotranscriptome of Amblyomma triste, Amblyomma parvum and Amblyomma cajennense ticks, uncovered by 454-based RNA-seq.</title>
        <authorList>
            <person name="Garcia G.R."/>
            <person name="Gardinassi L.G."/>
            <person name="Ribeiro J.M."/>
            <person name="Anatriello E."/>
            <person name="Ferreira B.R."/>
            <person name="Moreira H.N."/>
            <person name="Mafra C."/>
            <person name="Olegario M.M."/>
            <person name="Szabo P.J."/>
            <person name="Miranda-Santos I.K."/>
            <person name="Maruyama S.R."/>
        </authorList>
    </citation>
    <scope>NUCLEOTIDE SEQUENCE</scope>
    <source>
        <strain evidence="3">Uberlandia</strain>
        <tissue evidence="3">Salivary glands</tissue>
    </source>
</reference>
<organism evidence="3">
    <name type="scientific">Amblyomma cajennense</name>
    <name type="common">Cayenne tick</name>
    <name type="synonym">Acarus cajennensis</name>
    <dbReference type="NCBI Taxonomy" id="34607"/>
    <lineage>
        <taxon>Eukaryota</taxon>
        <taxon>Metazoa</taxon>
        <taxon>Ecdysozoa</taxon>
        <taxon>Arthropoda</taxon>
        <taxon>Chelicerata</taxon>
        <taxon>Arachnida</taxon>
        <taxon>Acari</taxon>
        <taxon>Parasitiformes</taxon>
        <taxon>Ixodida</taxon>
        <taxon>Ixodoidea</taxon>
        <taxon>Ixodidae</taxon>
        <taxon>Amblyomminae</taxon>
        <taxon>Amblyomma</taxon>
    </lineage>
</organism>
<dbReference type="EMBL" id="GBBK01000534">
    <property type="protein sequence ID" value="JAC23948.1"/>
    <property type="molecule type" value="mRNA"/>
</dbReference>
<evidence type="ECO:0000256" key="1">
    <source>
        <dbReference type="SAM" id="SignalP"/>
    </source>
</evidence>
<feature type="domain" description="BPTI/Kunitz inhibitor" evidence="2">
    <location>
        <begin position="37"/>
        <end position="94"/>
    </location>
</feature>
<dbReference type="AlphaFoldDB" id="A0A023FTE6"/>
<protein>
    <submittedName>
        <fullName evidence="3">Putative kunitz domain protein</fullName>
    </submittedName>
</protein>
<evidence type="ECO:0000313" key="3">
    <source>
        <dbReference type="EMBL" id="JAC23948.1"/>
    </source>
</evidence>
<name>A0A023FTE6_AMBCJ</name>
<sequence length="164" mass="18980">MKFLAIILLSCWSGPALGSGGAMIEQRTFNWPLRPDCFRQPDHSAKSCGRQVFERRFYYDTNKQKCTLFIRPKCDDDEKYGKFFKRRRPCIKKCMQKSPCLKKTWKNDTGSLDGFAYYPPLDLCTSIKYEKSAKLWPSNNIFSTAEECQTNCAPADPIYDLLAQ</sequence>
<evidence type="ECO:0000259" key="2">
    <source>
        <dbReference type="PROSITE" id="PS50279"/>
    </source>
</evidence>
<dbReference type="GO" id="GO:0004867">
    <property type="term" value="F:serine-type endopeptidase inhibitor activity"/>
    <property type="evidence" value="ECO:0007669"/>
    <property type="project" value="InterPro"/>
</dbReference>
<proteinExistence type="evidence at transcript level"/>
<dbReference type="PROSITE" id="PS50279">
    <property type="entry name" value="BPTI_KUNITZ_2"/>
    <property type="match status" value="1"/>
</dbReference>